<dbReference type="PRINTS" id="PR00237">
    <property type="entry name" value="GPCRRHODOPSN"/>
</dbReference>
<keyword evidence="13" id="KW-1185">Reference proteome</keyword>
<dbReference type="Gene3D" id="1.20.1070.10">
    <property type="entry name" value="Rhodopsin 7-helix transmembrane proteins"/>
    <property type="match status" value="1"/>
</dbReference>
<dbReference type="PANTHER" id="PTHR24246:SF27">
    <property type="entry name" value="ADENOSINE RECEPTOR, ISOFORM A"/>
    <property type="match status" value="1"/>
</dbReference>
<proteinExistence type="predicted"/>
<reference evidence="14" key="2">
    <citation type="submission" date="2020-10" db="UniProtKB">
        <authorList>
            <consortium name="WormBaseParasite"/>
        </authorList>
    </citation>
    <scope>IDENTIFICATION</scope>
</reference>
<keyword evidence="6 10" id="KW-0472">Membrane</keyword>
<dbReference type="GO" id="GO:0005886">
    <property type="term" value="C:plasma membrane"/>
    <property type="evidence" value="ECO:0007669"/>
    <property type="project" value="UniProtKB-SubCell"/>
</dbReference>
<keyword evidence="4 10" id="KW-1133">Transmembrane helix</keyword>
<feature type="transmembrane region" description="Helical" evidence="10">
    <location>
        <begin position="208"/>
        <end position="232"/>
    </location>
</feature>
<evidence type="ECO:0000256" key="3">
    <source>
        <dbReference type="ARBA" id="ARBA00022692"/>
    </source>
</evidence>
<keyword evidence="11" id="KW-0732">Signal</keyword>
<feature type="transmembrane region" description="Helical" evidence="10">
    <location>
        <begin position="45"/>
        <end position="69"/>
    </location>
</feature>
<keyword evidence="8" id="KW-0325">Glycoprotein</keyword>
<feature type="transmembrane region" description="Helical" evidence="10">
    <location>
        <begin position="300"/>
        <end position="320"/>
    </location>
</feature>
<evidence type="ECO:0000256" key="7">
    <source>
        <dbReference type="ARBA" id="ARBA00023170"/>
    </source>
</evidence>
<feature type="signal peptide" evidence="11">
    <location>
        <begin position="1"/>
        <end position="19"/>
    </location>
</feature>
<sequence length="433" mass="49190">MTFIHTLLVLYLNVIDTRCTLEPQCLFTLDMSNLTMILDLDTTTLIYAGAELLLAVEISLSNLLVLWVYARSSHVRTPTNAFIFSLALVDFLAGAVGIPVTVFSVLTTAPHSFLACLSVHLILCVLCTISIFHLLAIAIDKYITICCKCQLLYQRTRHGRAMVLIVMAWVFGTAIAIMPLFDAFGFYTSGKQKFQYQCQFLVVVDYHYLLYVIFFATIIIPSLIIVFCYASIYSRIRYEEKQIKCLLRASERQRRINNRRKLIRILLILVITYAVCWYPLYLVNTVDFYFPQYRSTKEMVLATVVLSHFGCAINPIIYAYGMPGFKHALRAFFRIGGTISTGQMSYNRASTIGNCSCLMKQSVTSTHTDRKRAVRAQSYVPPIRKKSHVRFEAPRKISEPPTMITSGGEINMSPVRVSVVNGCEGFERIEYEC</sequence>
<evidence type="ECO:0000259" key="12">
    <source>
        <dbReference type="PROSITE" id="PS50262"/>
    </source>
</evidence>
<protein>
    <submittedName>
        <fullName evidence="14">G_PROTEIN_RECEP_F1_2 domain-containing protein</fullName>
    </submittedName>
</protein>
<name>A0A7E4ZTK9_PANRE</name>
<dbReference type="WBParaSite" id="Pan_g16681.t1">
    <property type="protein sequence ID" value="Pan_g16681.t1"/>
    <property type="gene ID" value="Pan_g16681"/>
</dbReference>
<reference evidence="13" key="1">
    <citation type="journal article" date="2013" name="Genetics">
        <title>The draft genome and transcriptome of Panagrellus redivivus are shaped by the harsh demands of a free-living lifestyle.</title>
        <authorList>
            <person name="Srinivasan J."/>
            <person name="Dillman A.R."/>
            <person name="Macchietto M.G."/>
            <person name="Heikkinen L."/>
            <person name="Lakso M."/>
            <person name="Fracchia K.M."/>
            <person name="Antoshechkin I."/>
            <person name="Mortazavi A."/>
            <person name="Wong G."/>
            <person name="Sternberg P.W."/>
        </authorList>
    </citation>
    <scope>NUCLEOTIDE SEQUENCE [LARGE SCALE GENOMIC DNA]</scope>
    <source>
        <strain evidence="13">MT8872</strain>
    </source>
</reference>
<evidence type="ECO:0000256" key="11">
    <source>
        <dbReference type="SAM" id="SignalP"/>
    </source>
</evidence>
<dbReference type="InterPro" id="IPR000276">
    <property type="entry name" value="GPCR_Rhodpsn"/>
</dbReference>
<dbReference type="AlphaFoldDB" id="A0A7E4ZTK9"/>
<dbReference type="SUPFAM" id="SSF81321">
    <property type="entry name" value="Family A G protein-coupled receptor-like"/>
    <property type="match status" value="1"/>
</dbReference>
<evidence type="ECO:0000256" key="10">
    <source>
        <dbReference type="SAM" id="Phobius"/>
    </source>
</evidence>
<feature type="domain" description="G-protein coupled receptors family 1 profile" evidence="12">
    <location>
        <begin position="61"/>
        <end position="318"/>
    </location>
</feature>
<evidence type="ECO:0000256" key="2">
    <source>
        <dbReference type="ARBA" id="ARBA00022475"/>
    </source>
</evidence>
<comment type="subcellular location">
    <subcellularLocation>
        <location evidence="1">Cell membrane</location>
        <topology evidence="1">Multi-pass membrane protein</topology>
    </subcellularLocation>
</comment>
<dbReference type="GO" id="GO:0004930">
    <property type="term" value="F:G protein-coupled receptor activity"/>
    <property type="evidence" value="ECO:0007669"/>
    <property type="project" value="UniProtKB-KW"/>
</dbReference>
<evidence type="ECO:0000256" key="6">
    <source>
        <dbReference type="ARBA" id="ARBA00023136"/>
    </source>
</evidence>
<feature type="transmembrane region" description="Helical" evidence="10">
    <location>
        <begin position="81"/>
        <end position="106"/>
    </location>
</feature>
<evidence type="ECO:0000313" key="14">
    <source>
        <dbReference type="WBParaSite" id="Pan_g16681.t1"/>
    </source>
</evidence>
<keyword evidence="3 10" id="KW-0812">Transmembrane</keyword>
<feature type="chain" id="PRO_5028851182" evidence="11">
    <location>
        <begin position="20"/>
        <end position="433"/>
    </location>
</feature>
<evidence type="ECO:0000256" key="9">
    <source>
        <dbReference type="ARBA" id="ARBA00023224"/>
    </source>
</evidence>
<evidence type="ECO:0000256" key="1">
    <source>
        <dbReference type="ARBA" id="ARBA00004651"/>
    </source>
</evidence>
<dbReference type="InterPro" id="IPR017452">
    <property type="entry name" value="GPCR_Rhodpsn_7TM"/>
</dbReference>
<evidence type="ECO:0000256" key="5">
    <source>
        <dbReference type="ARBA" id="ARBA00023040"/>
    </source>
</evidence>
<keyword evidence="5" id="KW-0297">G-protein coupled receptor</keyword>
<keyword evidence="2" id="KW-1003">Cell membrane</keyword>
<keyword evidence="9" id="KW-0807">Transducer</keyword>
<dbReference type="PROSITE" id="PS50262">
    <property type="entry name" value="G_PROTEIN_RECEP_F1_2"/>
    <property type="match status" value="1"/>
</dbReference>
<evidence type="ECO:0000313" key="13">
    <source>
        <dbReference type="Proteomes" id="UP000492821"/>
    </source>
</evidence>
<accession>A0A7E4ZTK9</accession>
<keyword evidence="7" id="KW-0675">Receptor</keyword>
<feature type="transmembrane region" description="Helical" evidence="10">
    <location>
        <begin position="161"/>
        <end position="188"/>
    </location>
</feature>
<dbReference type="Proteomes" id="UP000492821">
    <property type="component" value="Unassembled WGS sequence"/>
</dbReference>
<organism evidence="13 14">
    <name type="scientific">Panagrellus redivivus</name>
    <name type="common">Microworm</name>
    <dbReference type="NCBI Taxonomy" id="6233"/>
    <lineage>
        <taxon>Eukaryota</taxon>
        <taxon>Metazoa</taxon>
        <taxon>Ecdysozoa</taxon>
        <taxon>Nematoda</taxon>
        <taxon>Chromadorea</taxon>
        <taxon>Rhabditida</taxon>
        <taxon>Tylenchina</taxon>
        <taxon>Panagrolaimomorpha</taxon>
        <taxon>Panagrolaimoidea</taxon>
        <taxon>Panagrolaimidae</taxon>
        <taxon>Panagrellus</taxon>
    </lineage>
</organism>
<dbReference type="Pfam" id="PF00001">
    <property type="entry name" value="7tm_1"/>
    <property type="match status" value="1"/>
</dbReference>
<feature type="transmembrane region" description="Helical" evidence="10">
    <location>
        <begin position="262"/>
        <end position="280"/>
    </location>
</feature>
<evidence type="ECO:0000256" key="4">
    <source>
        <dbReference type="ARBA" id="ARBA00022989"/>
    </source>
</evidence>
<feature type="transmembrane region" description="Helical" evidence="10">
    <location>
        <begin position="112"/>
        <end position="140"/>
    </location>
</feature>
<evidence type="ECO:0000256" key="8">
    <source>
        <dbReference type="ARBA" id="ARBA00023180"/>
    </source>
</evidence>
<dbReference type="PANTHER" id="PTHR24246">
    <property type="entry name" value="OLFACTORY RECEPTOR AND ADENOSINE RECEPTOR"/>
    <property type="match status" value="1"/>
</dbReference>